<dbReference type="EMBL" id="BCWF01000007">
    <property type="protein sequence ID" value="GAT20388.1"/>
    <property type="molecule type" value="Genomic_DNA"/>
</dbReference>
<name>A0A146F2M1_ASPKA</name>
<evidence type="ECO:0000313" key="2">
    <source>
        <dbReference type="Proteomes" id="UP000075230"/>
    </source>
</evidence>
<comment type="caution">
    <text evidence="1">The sequence shown here is derived from an EMBL/GenBank/DDBJ whole genome shotgun (WGS) entry which is preliminary data.</text>
</comment>
<sequence>MEPEIILPRRGQDLRVDLAGANILERGDEASLKVNKFTTRYLLGVVNAVRGMVRCGHTSRGSLKTPDENAIAVARIYVVSCIVNVRVVIA</sequence>
<organism evidence="1 2">
    <name type="scientific">Aspergillus kawachii</name>
    <name type="common">White koji mold</name>
    <name type="synonym">Aspergillus awamori var. kawachi</name>
    <dbReference type="NCBI Taxonomy" id="1069201"/>
    <lineage>
        <taxon>Eukaryota</taxon>
        <taxon>Fungi</taxon>
        <taxon>Dikarya</taxon>
        <taxon>Ascomycota</taxon>
        <taxon>Pezizomycotina</taxon>
        <taxon>Eurotiomycetes</taxon>
        <taxon>Eurotiomycetidae</taxon>
        <taxon>Eurotiales</taxon>
        <taxon>Aspergillaceae</taxon>
        <taxon>Aspergillus</taxon>
        <taxon>Aspergillus subgen. Circumdati</taxon>
    </lineage>
</organism>
<proteinExistence type="predicted"/>
<reference evidence="1 2" key="1">
    <citation type="journal article" date="2016" name="DNA Res.">
        <title>Genome sequence of Aspergillus luchuensis NBRC 4314.</title>
        <authorList>
            <person name="Yamada O."/>
            <person name="Machida M."/>
            <person name="Hosoyama A."/>
            <person name="Goto M."/>
            <person name="Takahashi T."/>
            <person name="Futagami T."/>
            <person name="Yamagata Y."/>
            <person name="Takeuchi M."/>
            <person name="Kobayashi T."/>
            <person name="Koike H."/>
            <person name="Abe K."/>
            <person name="Asai K."/>
            <person name="Arita M."/>
            <person name="Fujita N."/>
            <person name="Fukuda K."/>
            <person name="Higa K."/>
            <person name="Horikawa H."/>
            <person name="Ishikawa T."/>
            <person name="Jinno K."/>
            <person name="Kato Y."/>
            <person name="Kirimura K."/>
            <person name="Mizutani O."/>
            <person name="Nakasone K."/>
            <person name="Sano M."/>
            <person name="Shiraishi Y."/>
            <person name="Tsukahara M."/>
            <person name="Gomi K."/>
        </authorList>
    </citation>
    <scope>NUCLEOTIDE SEQUENCE [LARGE SCALE GENOMIC DNA]</scope>
    <source>
        <strain evidence="1 2">RIB 2604</strain>
    </source>
</reference>
<reference evidence="2" key="2">
    <citation type="submission" date="2016-02" db="EMBL/GenBank/DDBJ databases">
        <title>Genome sequencing of Aspergillus luchuensis NBRC 4314.</title>
        <authorList>
            <person name="Yamada O."/>
        </authorList>
    </citation>
    <scope>NUCLEOTIDE SEQUENCE [LARGE SCALE GENOMIC DNA]</scope>
    <source>
        <strain evidence="2">RIB 2604</strain>
    </source>
</reference>
<dbReference type="AlphaFoldDB" id="A0A146F2M1"/>
<dbReference type="Proteomes" id="UP000075230">
    <property type="component" value="Unassembled WGS sequence"/>
</dbReference>
<gene>
    <name evidence="1" type="ORF">RIB2604_00700700</name>
</gene>
<evidence type="ECO:0000313" key="1">
    <source>
        <dbReference type="EMBL" id="GAT20388.1"/>
    </source>
</evidence>
<accession>A0A146F2M1</accession>
<protein>
    <submittedName>
        <fullName evidence="1">Carbonic anhydrase family protein</fullName>
    </submittedName>
</protein>